<evidence type="ECO:0000313" key="1">
    <source>
        <dbReference type="EMBL" id="EKE26207.1"/>
    </source>
</evidence>
<name>K2FWF8_9BACT</name>
<sequence length="303" mass="36499">MSESIGHNQIIDIRKSYENRELEISKKKTSWTEVKDSLISSYKHSKELQKNLYWLAWDKQDLDMIDSLDKDFQSRLKKQAEKHQSNESVTKWRYNESLSKLWVTYEQFEAEHNKVQNLKLNSSINENIMNLDHSLETPILEPLDIILILATFKTTLWKLWLKGLSKWCSLIFEKTWEILIKTETWTKVLEAKWIWEKAIQRILEKYKDKIQWAKELFEPHWITTEWVKIKTSNVEELWKPTIIKSEITKEAANKWVEHTNELFNFLTNRMVFKNSDWSLIYTKDFVQRIKELSENLKPSELLT</sequence>
<dbReference type="AlphaFoldDB" id="K2FWF8"/>
<organism evidence="1">
    <name type="scientific">uncultured bacterium</name>
    <name type="common">gcode 4</name>
    <dbReference type="NCBI Taxonomy" id="1234023"/>
    <lineage>
        <taxon>Bacteria</taxon>
        <taxon>environmental samples</taxon>
    </lineage>
</organism>
<protein>
    <submittedName>
        <fullName evidence="1">Uncharacterized protein</fullName>
    </submittedName>
</protein>
<accession>K2FWF8</accession>
<dbReference type="EMBL" id="AMFJ01000900">
    <property type="protein sequence ID" value="EKE26207.1"/>
    <property type="molecule type" value="Genomic_DNA"/>
</dbReference>
<gene>
    <name evidence="1" type="ORF">ACD_4C00384G0003</name>
</gene>
<reference evidence="1" key="1">
    <citation type="journal article" date="2012" name="Science">
        <title>Fermentation, hydrogen, and sulfur metabolism in multiple uncultivated bacterial phyla.</title>
        <authorList>
            <person name="Wrighton K.C."/>
            <person name="Thomas B.C."/>
            <person name="Sharon I."/>
            <person name="Miller C.S."/>
            <person name="Castelle C.J."/>
            <person name="VerBerkmoes N.C."/>
            <person name="Wilkins M.J."/>
            <person name="Hettich R.L."/>
            <person name="Lipton M.S."/>
            <person name="Williams K.H."/>
            <person name="Long P.E."/>
            <person name="Banfield J.F."/>
        </authorList>
    </citation>
    <scope>NUCLEOTIDE SEQUENCE [LARGE SCALE GENOMIC DNA]</scope>
</reference>
<proteinExistence type="predicted"/>
<comment type="caution">
    <text evidence="1">The sequence shown here is derived from an EMBL/GenBank/DDBJ whole genome shotgun (WGS) entry which is preliminary data.</text>
</comment>